<comment type="caution">
    <text evidence="2">The sequence shown here is derived from an EMBL/GenBank/DDBJ whole genome shotgun (WGS) entry which is preliminary data.</text>
</comment>
<evidence type="ECO:0000313" key="3">
    <source>
        <dbReference type="Proteomes" id="UP001530315"/>
    </source>
</evidence>
<accession>A0ABD3MYX8</accession>
<dbReference type="AlphaFoldDB" id="A0ABD3MYX8"/>
<organism evidence="2 3">
    <name type="scientific">Stephanodiscus triporus</name>
    <dbReference type="NCBI Taxonomy" id="2934178"/>
    <lineage>
        <taxon>Eukaryota</taxon>
        <taxon>Sar</taxon>
        <taxon>Stramenopiles</taxon>
        <taxon>Ochrophyta</taxon>
        <taxon>Bacillariophyta</taxon>
        <taxon>Coscinodiscophyceae</taxon>
        <taxon>Thalassiosirophycidae</taxon>
        <taxon>Stephanodiscales</taxon>
        <taxon>Stephanodiscaceae</taxon>
        <taxon>Stephanodiscus</taxon>
    </lineage>
</organism>
<feature type="compositionally biased region" description="Basic residues" evidence="1">
    <location>
        <begin position="113"/>
        <end position="126"/>
    </location>
</feature>
<evidence type="ECO:0000313" key="2">
    <source>
        <dbReference type="EMBL" id="KAL3767482.1"/>
    </source>
</evidence>
<name>A0ABD3MYX8_9STRA</name>
<feature type="compositionally biased region" description="Basic residues" evidence="1">
    <location>
        <begin position="83"/>
        <end position="97"/>
    </location>
</feature>
<feature type="region of interest" description="Disordered" evidence="1">
    <location>
        <begin position="50"/>
        <end position="204"/>
    </location>
</feature>
<reference evidence="2 3" key="1">
    <citation type="submission" date="2024-10" db="EMBL/GenBank/DDBJ databases">
        <title>Updated reference genomes for cyclostephanoid diatoms.</title>
        <authorList>
            <person name="Roberts W.R."/>
            <person name="Alverson A.J."/>
        </authorList>
    </citation>
    <scope>NUCLEOTIDE SEQUENCE [LARGE SCALE GENOMIC DNA]</scope>
    <source>
        <strain evidence="2 3">AJA276-08</strain>
    </source>
</reference>
<feature type="region of interest" description="Disordered" evidence="1">
    <location>
        <begin position="331"/>
        <end position="351"/>
    </location>
</feature>
<proteinExistence type="predicted"/>
<dbReference type="Proteomes" id="UP001530315">
    <property type="component" value="Unassembled WGS sequence"/>
</dbReference>
<gene>
    <name evidence="2" type="ORF">ACHAW5_006211</name>
</gene>
<feature type="compositionally biased region" description="Basic and acidic residues" evidence="1">
    <location>
        <begin position="72"/>
        <end position="82"/>
    </location>
</feature>
<feature type="compositionally biased region" description="Low complexity" evidence="1">
    <location>
        <begin position="177"/>
        <end position="194"/>
    </location>
</feature>
<sequence>MEEISRRNTDVEIDNISDDISALSMDGASAIAGRDMTKRLRNNFAKMQLGIPEDDEEQASAVVVGDLIEPFPRTEEKNEKKNERKHRHKSKKHRKKGSKSDSFLSREESQGSTKRRDKKSEKKQKQKQQDVENIIGEKASPAPPIMEISIESSESGPRFPALPSECHSRSQENACDASVPSTGSTSNSRSASVRQASSFTGGGAMGMAIKRSRLQLGSSLRSLDNRSSMCDNESMTQMTEHSTHTTGQSSIANQSHATTEETKQLRVLLEHARMEGRQVLDIYKRLEKEVQAAMTRKEKAKHDRQNLAIEIQELSVEHEQLKRELQYLHSDNDKLRSKFRHSREREEDRDLDDVLDSMEAKIKALKFKRTKDRRASPKS</sequence>
<dbReference type="EMBL" id="JALLAZ020001702">
    <property type="protein sequence ID" value="KAL3767482.1"/>
    <property type="molecule type" value="Genomic_DNA"/>
</dbReference>
<evidence type="ECO:0000256" key="1">
    <source>
        <dbReference type="SAM" id="MobiDB-lite"/>
    </source>
</evidence>
<feature type="compositionally biased region" description="Low complexity" evidence="1">
    <location>
        <begin position="145"/>
        <end position="155"/>
    </location>
</feature>
<feature type="compositionally biased region" description="Polar residues" evidence="1">
    <location>
        <begin position="225"/>
        <end position="257"/>
    </location>
</feature>
<feature type="region of interest" description="Disordered" evidence="1">
    <location>
        <begin position="221"/>
        <end position="259"/>
    </location>
</feature>
<keyword evidence="3" id="KW-1185">Reference proteome</keyword>
<protein>
    <submittedName>
        <fullName evidence="2">Uncharacterized protein</fullName>
    </submittedName>
</protein>